<dbReference type="InterPro" id="IPR006665">
    <property type="entry name" value="OmpA-like"/>
</dbReference>
<dbReference type="PANTHER" id="PTHR30329">
    <property type="entry name" value="STATOR ELEMENT OF FLAGELLAR MOTOR COMPLEX"/>
    <property type="match status" value="1"/>
</dbReference>
<protein>
    <recommendedName>
        <fullName evidence="4">OmpA-like domain-containing protein</fullName>
    </recommendedName>
</protein>
<evidence type="ECO:0000259" key="4">
    <source>
        <dbReference type="PROSITE" id="PS51123"/>
    </source>
</evidence>
<feature type="chain" id="PRO_5047513189" description="OmpA-like domain-containing protein" evidence="3">
    <location>
        <begin position="26"/>
        <end position="444"/>
    </location>
</feature>
<keyword evidence="1" id="KW-0472">Membrane</keyword>
<accession>A0ABN1F1T7</accession>
<dbReference type="Gene3D" id="3.30.1330.60">
    <property type="entry name" value="OmpA-like domain"/>
    <property type="match status" value="1"/>
</dbReference>
<feature type="compositionally biased region" description="Pro residues" evidence="2">
    <location>
        <begin position="204"/>
        <end position="216"/>
    </location>
</feature>
<reference evidence="5 6" key="1">
    <citation type="journal article" date="2019" name="Int. J. Syst. Evol. Microbiol.">
        <title>The Global Catalogue of Microorganisms (GCM) 10K type strain sequencing project: providing services to taxonomists for standard genome sequencing and annotation.</title>
        <authorList>
            <consortium name="The Broad Institute Genomics Platform"/>
            <consortium name="The Broad Institute Genome Sequencing Center for Infectious Disease"/>
            <person name="Wu L."/>
            <person name="Ma J."/>
        </authorList>
    </citation>
    <scope>NUCLEOTIDE SEQUENCE [LARGE SCALE GENOMIC DNA]</scope>
    <source>
        <strain evidence="5 6">JCM 15089</strain>
    </source>
</reference>
<dbReference type="InterPro" id="IPR036737">
    <property type="entry name" value="OmpA-like_sf"/>
</dbReference>
<proteinExistence type="predicted"/>
<dbReference type="RefSeq" id="WP_166936918.1">
    <property type="nucleotide sequence ID" value="NZ_BAAADD010000008.1"/>
</dbReference>
<dbReference type="CDD" id="cd07185">
    <property type="entry name" value="OmpA_C-like"/>
    <property type="match status" value="1"/>
</dbReference>
<dbReference type="Proteomes" id="UP001499951">
    <property type="component" value="Unassembled WGS sequence"/>
</dbReference>
<keyword evidence="3" id="KW-0732">Signal</keyword>
<name>A0ABN1F1T7_9PROT</name>
<dbReference type="EMBL" id="BAAADD010000008">
    <property type="protein sequence ID" value="GAA0579536.1"/>
    <property type="molecule type" value="Genomic_DNA"/>
</dbReference>
<evidence type="ECO:0000256" key="3">
    <source>
        <dbReference type="SAM" id="SignalP"/>
    </source>
</evidence>
<feature type="signal peptide" evidence="3">
    <location>
        <begin position="1"/>
        <end position="25"/>
    </location>
</feature>
<dbReference type="PROSITE" id="PS51123">
    <property type="entry name" value="OMPA_2"/>
    <property type="match status" value="1"/>
</dbReference>
<keyword evidence="6" id="KW-1185">Reference proteome</keyword>
<feature type="domain" description="OmpA-like" evidence="4">
    <location>
        <begin position="321"/>
        <end position="444"/>
    </location>
</feature>
<dbReference type="SUPFAM" id="SSF103088">
    <property type="entry name" value="OmpA-like"/>
    <property type="match status" value="1"/>
</dbReference>
<dbReference type="InterPro" id="IPR050330">
    <property type="entry name" value="Bact_OuterMem_StrucFunc"/>
</dbReference>
<evidence type="ECO:0000256" key="2">
    <source>
        <dbReference type="SAM" id="MobiDB-lite"/>
    </source>
</evidence>
<evidence type="ECO:0000313" key="5">
    <source>
        <dbReference type="EMBL" id="GAA0579536.1"/>
    </source>
</evidence>
<feature type="region of interest" description="Disordered" evidence="2">
    <location>
        <begin position="39"/>
        <end position="164"/>
    </location>
</feature>
<feature type="compositionally biased region" description="Low complexity" evidence="2">
    <location>
        <begin position="115"/>
        <end position="136"/>
    </location>
</feature>
<sequence length="444" mass="45057">MTLGVRKMKLLGVATVALLAMGASGCSSLPTVPDWVDPTTWFGGSDEPVDNAQTPDLASVPDAPVAPAADEQQKVAESLSADRNNAKYSAEALRGGSEPAAAPPPDLPAEKVAEDAPVAPKAKAPAAPAPTQVAAVDRSLAQDPAGTTTAGTLPPPPAGAPVTAVAAAPEAVKTAELAEPAPAPAPVKPAKKVKAKPVQVAEAAPPPRVTPAPEPQAVPQAPVNSVSPSDAELGFKPSSAPPLDPSVSQFVAAPIVNHYRATASNAGMRSGPSGYAAATPRHKAVRHRAPATDVAMGGPEKMEGKVVANLDTLGSAPAVQPMANVNGANAVVYFPGDAVALNAAAKLQVRAAAEQFKAAGGQGYVRVVGHSSSRTPNMSAEKHLELIFKKSQARANAVARELIRAGIPADKVLVEAVGDTQPVFYESMPKGEDGNRRAEIFLQG</sequence>
<organism evidence="5 6">
    <name type="scientific">Rhizomicrobium electricum</name>
    <dbReference type="NCBI Taxonomy" id="480070"/>
    <lineage>
        <taxon>Bacteria</taxon>
        <taxon>Pseudomonadati</taxon>
        <taxon>Pseudomonadota</taxon>
        <taxon>Alphaproteobacteria</taxon>
        <taxon>Micropepsales</taxon>
        <taxon>Micropepsaceae</taxon>
        <taxon>Rhizomicrobium</taxon>
    </lineage>
</organism>
<feature type="region of interest" description="Disordered" evidence="2">
    <location>
        <begin position="198"/>
        <end position="236"/>
    </location>
</feature>
<evidence type="ECO:0000256" key="1">
    <source>
        <dbReference type="PROSITE-ProRule" id="PRU00473"/>
    </source>
</evidence>
<dbReference type="PROSITE" id="PS51257">
    <property type="entry name" value="PROKAR_LIPOPROTEIN"/>
    <property type="match status" value="1"/>
</dbReference>
<dbReference type="Pfam" id="PF00691">
    <property type="entry name" value="OmpA"/>
    <property type="match status" value="1"/>
</dbReference>
<dbReference type="PANTHER" id="PTHR30329:SF21">
    <property type="entry name" value="LIPOPROTEIN YIAD-RELATED"/>
    <property type="match status" value="1"/>
</dbReference>
<evidence type="ECO:0000313" key="6">
    <source>
        <dbReference type="Proteomes" id="UP001499951"/>
    </source>
</evidence>
<gene>
    <name evidence="5" type="ORF">GCM10008942_30540</name>
</gene>
<feature type="compositionally biased region" description="Low complexity" evidence="2">
    <location>
        <begin position="55"/>
        <end position="70"/>
    </location>
</feature>
<comment type="caution">
    <text evidence="5">The sequence shown here is derived from an EMBL/GenBank/DDBJ whole genome shotgun (WGS) entry which is preliminary data.</text>
</comment>